<comment type="cofactor">
    <cofactor evidence="1">
        <name>pantetheine 4'-phosphate</name>
        <dbReference type="ChEBI" id="CHEBI:47942"/>
    </cofactor>
</comment>
<comment type="caution">
    <text evidence="6">The sequence shown here is derived from an EMBL/GenBank/DDBJ whole genome shotgun (WGS) entry which is preliminary data.</text>
</comment>
<dbReference type="InterPro" id="IPR036736">
    <property type="entry name" value="ACP-like_sf"/>
</dbReference>
<dbReference type="PROSITE" id="PS50075">
    <property type="entry name" value="CARRIER"/>
    <property type="match status" value="2"/>
</dbReference>
<proteinExistence type="predicted"/>
<dbReference type="InterPro" id="IPR000873">
    <property type="entry name" value="AMP-dep_synth/lig_dom"/>
</dbReference>
<dbReference type="Pfam" id="PF00501">
    <property type="entry name" value="AMP-binding"/>
    <property type="match status" value="2"/>
</dbReference>
<evidence type="ECO:0000313" key="7">
    <source>
        <dbReference type="Proteomes" id="UP001596157"/>
    </source>
</evidence>
<dbReference type="EMBL" id="JBHSKF010000003">
    <property type="protein sequence ID" value="MFC5287302.1"/>
    <property type="molecule type" value="Genomic_DNA"/>
</dbReference>
<dbReference type="Gene3D" id="3.30.559.30">
    <property type="entry name" value="Nonribosomal peptide synthetase, condensation domain"/>
    <property type="match status" value="1"/>
</dbReference>
<dbReference type="CDD" id="cd19531">
    <property type="entry name" value="LCL_NRPS-like"/>
    <property type="match status" value="1"/>
</dbReference>
<dbReference type="SMART" id="SM00823">
    <property type="entry name" value="PKS_PP"/>
    <property type="match status" value="2"/>
</dbReference>
<evidence type="ECO:0000256" key="1">
    <source>
        <dbReference type="ARBA" id="ARBA00001957"/>
    </source>
</evidence>
<dbReference type="Gene3D" id="1.10.1200.10">
    <property type="entry name" value="ACP-like"/>
    <property type="match status" value="2"/>
</dbReference>
<dbReference type="Pfam" id="PF00668">
    <property type="entry name" value="Condensation"/>
    <property type="match status" value="1"/>
</dbReference>
<gene>
    <name evidence="6" type="ORF">ACFPM7_09595</name>
</gene>
<evidence type="ECO:0000256" key="3">
    <source>
        <dbReference type="ARBA" id="ARBA00022553"/>
    </source>
</evidence>
<organism evidence="6 7">
    <name type="scientific">Actinokineospora guangxiensis</name>
    <dbReference type="NCBI Taxonomy" id="1490288"/>
    <lineage>
        <taxon>Bacteria</taxon>
        <taxon>Bacillati</taxon>
        <taxon>Actinomycetota</taxon>
        <taxon>Actinomycetes</taxon>
        <taxon>Pseudonocardiales</taxon>
        <taxon>Pseudonocardiaceae</taxon>
        <taxon>Actinokineospora</taxon>
    </lineage>
</organism>
<feature type="domain" description="Carrier" evidence="5">
    <location>
        <begin position="992"/>
        <end position="1066"/>
    </location>
</feature>
<name>A0ABW0EKB2_9PSEU</name>
<dbReference type="PANTHER" id="PTHR45527:SF1">
    <property type="entry name" value="FATTY ACID SYNTHASE"/>
    <property type="match status" value="1"/>
</dbReference>
<dbReference type="InterPro" id="IPR001242">
    <property type="entry name" value="Condensation_dom"/>
</dbReference>
<dbReference type="SUPFAM" id="SSF47336">
    <property type="entry name" value="ACP-like"/>
    <property type="match status" value="2"/>
</dbReference>
<dbReference type="Gene3D" id="3.30.559.10">
    <property type="entry name" value="Chloramphenicol acetyltransferase-like domain"/>
    <property type="match status" value="1"/>
</dbReference>
<dbReference type="InterPro" id="IPR025110">
    <property type="entry name" value="AMP-bd_C"/>
</dbReference>
<reference evidence="7" key="1">
    <citation type="journal article" date="2019" name="Int. J. Syst. Evol. Microbiol.">
        <title>The Global Catalogue of Microorganisms (GCM) 10K type strain sequencing project: providing services to taxonomists for standard genome sequencing and annotation.</title>
        <authorList>
            <consortium name="The Broad Institute Genomics Platform"/>
            <consortium name="The Broad Institute Genome Sequencing Center for Infectious Disease"/>
            <person name="Wu L."/>
            <person name="Ma J."/>
        </authorList>
    </citation>
    <scope>NUCLEOTIDE SEQUENCE [LARGE SCALE GENOMIC DNA]</scope>
    <source>
        <strain evidence="7">CCUG 59778</strain>
    </source>
</reference>
<dbReference type="SUPFAM" id="SSF52777">
    <property type="entry name" value="CoA-dependent acyltransferases"/>
    <property type="match status" value="2"/>
</dbReference>
<evidence type="ECO:0000256" key="2">
    <source>
        <dbReference type="ARBA" id="ARBA00022450"/>
    </source>
</evidence>
<sequence>MSTVLDLIAERVRERGDAPAVRQWDTTLTYAELWRRACGVAEGLDVAAGARVGVGLARTPDLVVALLGVLISGAAYVPLDPALPAARRRTIVRDSGAVTVLDGPSERTGERDSAATPSDVAYVLYTSGSTGTPKGVLVTHASLRAFAVDCARRTAAGPDTKALAASSIGFDASVIDLIVPLVAGGCVMLATEADRADPDRLAAFAVAHGVDWGFLTPAVLALVDPHSIPEWTVVLSGGDVVPAVLARRWLRAGPRRFLNLYGPTETTVAVTAHEATGSEDVLPIGSAVGGHSVHVVGEDLRPANEGELLIGGPGVAMGYLDRPGLTAERFVPDPFGEPGGRLYRTGDRVRQRPDGGLEYLGRLDRQVKIRGQRVEPGETEALLADVEGVAECAVVAHGDTLIAVVAPETAPEDLVALAARRLPSALVPARVLRVPALPLAPSGKVDRVALVELVAAAESATSFTDPTEAAVAAAWAAALGRAPAVDSDFLDEGGHSLAAMRIVAALRARLGVRIAVEAVVDGRTVAGIAELVAKAEPLVGPVVPTGSAPVLSPAQQRLWFMDQLAPDSAPYNIAIATRLRGPLELSALRRALTAVATRHDVLRWRIPQTAGVPYAVRDAAAAVDLVVIDTADVADAGAALARDGATPLDLATGPAWRARVYRTGSDEHVLGLVFHHAVFDGWSQEAFHRDLADAYAGRDLPPLRAGYADYAVWRAERDRLTGQSDLDWWVEHLRGAPTVLDLPRDRQRPAAPSYRGAEAGAAVAGADAVRGLARRMGTTTATVLTAAFGELLDRLTGRGDQVVGLVIADRGQAEFEDAVGFFIDTVPLRLRGGGSFADRVARTADELRSAVAHPAAPLERIVAALGAGRDPSRAPLVQVLVNVLEFAEPAARLTGCDAEAVRVAKPGSPFDLTLYIDPDRVAVETVYNPDLFDRARVEALLADLTELAGTLADTPDAPAAEVAAHLPRAAVRTAAPGAMAATVAAPAVGPGGPETHTERMVAEIWSTVLGHDARPGDNFFDIGGDSMAMAAVHARLTQATGRRVPLLDLFRHPNIRALARYLDGDGSRPELTRAAERAAARRARPRPTRPAPRRGAQGDPR</sequence>
<dbReference type="Proteomes" id="UP001596157">
    <property type="component" value="Unassembled WGS sequence"/>
</dbReference>
<evidence type="ECO:0000259" key="5">
    <source>
        <dbReference type="PROSITE" id="PS50075"/>
    </source>
</evidence>
<dbReference type="PANTHER" id="PTHR45527">
    <property type="entry name" value="NONRIBOSOMAL PEPTIDE SYNTHETASE"/>
    <property type="match status" value="1"/>
</dbReference>
<dbReference type="InterPro" id="IPR023213">
    <property type="entry name" value="CAT-like_dom_sf"/>
</dbReference>
<dbReference type="Gene3D" id="3.30.300.30">
    <property type="match status" value="1"/>
</dbReference>
<dbReference type="InterPro" id="IPR009081">
    <property type="entry name" value="PP-bd_ACP"/>
</dbReference>
<dbReference type="SUPFAM" id="SSF56801">
    <property type="entry name" value="Acetyl-CoA synthetase-like"/>
    <property type="match status" value="1"/>
</dbReference>
<feature type="domain" description="Carrier" evidence="5">
    <location>
        <begin position="462"/>
        <end position="536"/>
    </location>
</feature>
<evidence type="ECO:0000256" key="4">
    <source>
        <dbReference type="SAM" id="MobiDB-lite"/>
    </source>
</evidence>
<accession>A0ABW0EKB2</accession>
<dbReference type="PROSITE" id="PS00455">
    <property type="entry name" value="AMP_BINDING"/>
    <property type="match status" value="1"/>
</dbReference>
<dbReference type="CDD" id="cd05930">
    <property type="entry name" value="A_NRPS"/>
    <property type="match status" value="1"/>
</dbReference>
<dbReference type="InterPro" id="IPR042099">
    <property type="entry name" value="ANL_N_sf"/>
</dbReference>
<dbReference type="InterPro" id="IPR045851">
    <property type="entry name" value="AMP-bd_C_sf"/>
</dbReference>
<dbReference type="Pfam" id="PF00550">
    <property type="entry name" value="PP-binding"/>
    <property type="match status" value="2"/>
</dbReference>
<dbReference type="Gene3D" id="3.40.50.12780">
    <property type="entry name" value="N-terminal domain of ligase-like"/>
    <property type="match status" value="1"/>
</dbReference>
<keyword evidence="7" id="KW-1185">Reference proteome</keyword>
<dbReference type="InterPro" id="IPR020845">
    <property type="entry name" value="AMP-binding_CS"/>
</dbReference>
<protein>
    <submittedName>
        <fullName evidence="6">Condensation domain-containing protein</fullName>
    </submittedName>
</protein>
<feature type="compositionally biased region" description="Basic and acidic residues" evidence="4">
    <location>
        <begin position="1065"/>
        <end position="1079"/>
    </location>
</feature>
<dbReference type="Pfam" id="PF13193">
    <property type="entry name" value="AMP-binding_C"/>
    <property type="match status" value="1"/>
</dbReference>
<keyword evidence="2" id="KW-0596">Phosphopantetheine</keyword>
<evidence type="ECO:0000313" key="6">
    <source>
        <dbReference type="EMBL" id="MFC5287302.1"/>
    </source>
</evidence>
<feature type="region of interest" description="Disordered" evidence="4">
    <location>
        <begin position="1065"/>
        <end position="1101"/>
    </location>
</feature>
<dbReference type="InterPro" id="IPR020806">
    <property type="entry name" value="PKS_PP-bd"/>
</dbReference>
<keyword evidence="3" id="KW-0597">Phosphoprotein</keyword>
<dbReference type="RefSeq" id="WP_378246085.1">
    <property type="nucleotide sequence ID" value="NZ_JBHSKF010000003.1"/>
</dbReference>